<protein>
    <submittedName>
        <fullName evidence="3">Uncharacterized protein</fullName>
    </submittedName>
</protein>
<dbReference type="Proteomes" id="UP000004995">
    <property type="component" value="Unassembled WGS sequence"/>
</dbReference>
<feature type="transmembrane region" description="Helical" evidence="2">
    <location>
        <begin position="244"/>
        <end position="266"/>
    </location>
</feature>
<name>K3XYT3_SETIT</name>
<dbReference type="HOGENOM" id="CLU_1043535_0_0_1"/>
<feature type="region of interest" description="Disordered" evidence="1">
    <location>
        <begin position="116"/>
        <end position="136"/>
    </location>
</feature>
<feature type="transmembrane region" description="Helical" evidence="2">
    <location>
        <begin position="156"/>
        <end position="177"/>
    </location>
</feature>
<reference evidence="3" key="2">
    <citation type="submission" date="2018-08" db="UniProtKB">
        <authorList>
            <consortium name="EnsemblPlants"/>
        </authorList>
    </citation>
    <scope>IDENTIFICATION</scope>
    <source>
        <strain evidence="3">Yugu1</strain>
    </source>
</reference>
<dbReference type="InParanoid" id="K3XYT3"/>
<dbReference type="PANTHER" id="PTHR46610">
    <property type="entry name" value="OS05G0181300 PROTEIN"/>
    <property type="match status" value="1"/>
</dbReference>
<keyword evidence="4" id="KW-1185">Reference proteome</keyword>
<accession>K3XYT3</accession>
<sequence>MGAVPGTLWDHAPVSLIGDSSVQVKQMRTGAMKKRSSSSSCGERSGDVWKWNYGCKSSTHRTDRCSWQISGTNMDADAVASCPCAGGRHAAERRSGRLATSWTACSFRASFPRMPTGHMERRPASNQSLPAWPNGSPITTLSSPRSRFDDMDRQPALTKLGFAVLGCNSVLAVYNSWGHPDSVAFVLGADAALALLFLCLCQFERDRGGAGARGRRVIKAAVWALTTLLTLMFASRVAPLMPPVVAAAVWTMAVATATAGFWAFFLN</sequence>
<evidence type="ECO:0000313" key="4">
    <source>
        <dbReference type="Proteomes" id="UP000004995"/>
    </source>
</evidence>
<dbReference type="Pfam" id="PF20100">
    <property type="entry name" value="DUF6490"/>
    <property type="match status" value="1"/>
</dbReference>
<feature type="transmembrane region" description="Helical" evidence="2">
    <location>
        <begin position="183"/>
        <end position="200"/>
    </location>
</feature>
<reference evidence="4" key="1">
    <citation type="journal article" date="2012" name="Nat. Biotechnol.">
        <title>Reference genome sequence of the model plant Setaria.</title>
        <authorList>
            <person name="Bennetzen J.L."/>
            <person name="Schmutz J."/>
            <person name="Wang H."/>
            <person name="Percifield R."/>
            <person name="Hawkins J."/>
            <person name="Pontaroli A.C."/>
            <person name="Estep M."/>
            <person name="Feng L."/>
            <person name="Vaughn J.N."/>
            <person name="Grimwood J."/>
            <person name="Jenkins J."/>
            <person name="Barry K."/>
            <person name="Lindquist E."/>
            <person name="Hellsten U."/>
            <person name="Deshpande S."/>
            <person name="Wang X."/>
            <person name="Wu X."/>
            <person name="Mitros T."/>
            <person name="Triplett J."/>
            <person name="Yang X."/>
            <person name="Ye C.Y."/>
            <person name="Mauro-Herrera M."/>
            <person name="Wang L."/>
            <person name="Li P."/>
            <person name="Sharma M."/>
            <person name="Sharma R."/>
            <person name="Ronald P.C."/>
            <person name="Panaud O."/>
            <person name="Kellogg E.A."/>
            <person name="Brutnell T.P."/>
            <person name="Doust A.N."/>
            <person name="Tuskan G.A."/>
            <person name="Rokhsar D."/>
            <person name="Devos K.M."/>
        </authorList>
    </citation>
    <scope>NUCLEOTIDE SEQUENCE [LARGE SCALE GENOMIC DNA]</scope>
    <source>
        <strain evidence="4">cv. Yugu1</strain>
    </source>
</reference>
<keyword evidence="2" id="KW-0812">Transmembrane</keyword>
<evidence type="ECO:0000256" key="2">
    <source>
        <dbReference type="SAM" id="Phobius"/>
    </source>
</evidence>
<keyword evidence="2" id="KW-1133">Transmembrane helix</keyword>
<dbReference type="eggNOG" id="ENOG502R4DY">
    <property type="taxonomic scope" value="Eukaryota"/>
</dbReference>
<dbReference type="Gramene" id="KQL09294">
    <property type="protein sequence ID" value="KQL09294"/>
    <property type="gene ID" value="SETIT_007091mg"/>
</dbReference>
<dbReference type="PANTHER" id="PTHR46610:SF11">
    <property type="entry name" value="PGG DOMAIN-CONTAINING PROTEIN"/>
    <property type="match status" value="1"/>
</dbReference>
<dbReference type="EnsemblPlants" id="KQL09294">
    <property type="protein sequence ID" value="KQL09294"/>
    <property type="gene ID" value="SETIT_007091mg"/>
</dbReference>
<keyword evidence="2" id="KW-0472">Membrane</keyword>
<dbReference type="EMBL" id="AGNK02002196">
    <property type="status" value="NOT_ANNOTATED_CDS"/>
    <property type="molecule type" value="Genomic_DNA"/>
</dbReference>
<organism evidence="3 4">
    <name type="scientific">Setaria italica</name>
    <name type="common">Foxtail millet</name>
    <name type="synonym">Panicum italicum</name>
    <dbReference type="NCBI Taxonomy" id="4555"/>
    <lineage>
        <taxon>Eukaryota</taxon>
        <taxon>Viridiplantae</taxon>
        <taxon>Streptophyta</taxon>
        <taxon>Embryophyta</taxon>
        <taxon>Tracheophyta</taxon>
        <taxon>Spermatophyta</taxon>
        <taxon>Magnoliopsida</taxon>
        <taxon>Liliopsida</taxon>
        <taxon>Poales</taxon>
        <taxon>Poaceae</taxon>
        <taxon>PACMAD clade</taxon>
        <taxon>Panicoideae</taxon>
        <taxon>Panicodae</taxon>
        <taxon>Paniceae</taxon>
        <taxon>Cenchrinae</taxon>
        <taxon>Setaria</taxon>
    </lineage>
</organism>
<feature type="transmembrane region" description="Helical" evidence="2">
    <location>
        <begin position="220"/>
        <end position="238"/>
    </location>
</feature>
<evidence type="ECO:0000256" key="1">
    <source>
        <dbReference type="SAM" id="MobiDB-lite"/>
    </source>
</evidence>
<dbReference type="AlphaFoldDB" id="K3XYT3"/>
<proteinExistence type="predicted"/>
<dbReference type="InterPro" id="IPR045501">
    <property type="entry name" value="DUF6490"/>
</dbReference>
<evidence type="ECO:0000313" key="3">
    <source>
        <dbReference type="EnsemblPlants" id="KQL09294"/>
    </source>
</evidence>